<gene>
    <name evidence="2" type="ORF">SDC9_04673</name>
</gene>
<dbReference type="EMBL" id="VSSQ01000008">
    <property type="protein sequence ID" value="MPL59125.1"/>
    <property type="molecule type" value="Genomic_DNA"/>
</dbReference>
<feature type="compositionally biased region" description="Basic and acidic residues" evidence="1">
    <location>
        <begin position="9"/>
        <end position="21"/>
    </location>
</feature>
<feature type="region of interest" description="Disordered" evidence="1">
    <location>
        <begin position="1"/>
        <end position="30"/>
    </location>
</feature>
<name>A0A644SWZ1_9ZZZZ</name>
<evidence type="ECO:0000313" key="2">
    <source>
        <dbReference type="EMBL" id="MPL59125.1"/>
    </source>
</evidence>
<feature type="compositionally biased region" description="Basic and acidic residues" evidence="1">
    <location>
        <begin position="98"/>
        <end position="108"/>
    </location>
</feature>
<feature type="region of interest" description="Disordered" evidence="1">
    <location>
        <begin position="44"/>
        <end position="111"/>
    </location>
</feature>
<proteinExistence type="predicted"/>
<protein>
    <submittedName>
        <fullName evidence="2">Uncharacterized protein</fullName>
    </submittedName>
</protein>
<accession>A0A644SWZ1</accession>
<organism evidence="2">
    <name type="scientific">bioreactor metagenome</name>
    <dbReference type="NCBI Taxonomy" id="1076179"/>
    <lineage>
        <taxon>unclassified sequences</taxon>
        <taxon>metagenomes</taxon>
        <taxon>ecological metagenomes</taxon>
    </lineage>
</organism>
<evidence type="ECO:0000256" key="1">
    <source>
        <dbReference type="SAM" id="MobiDB-lite"/>
    </source>
</evidence>
<dbReference type="AlphaFoldDB" id="A0A644SWZ1"/>
<reference evidence="2" key="1">
    <citation type="submission" date="2019-08" db="EMBL/GenBank/DDBJ databases">
        <authorList>
            <person name="Kucharzyk K."/>
            <person name="Murdoch R.W."/>
            <person name="Higgins S."/>
            <person name="Loffler F."/>
        </authorList>
    </citation>
    <scope>NUCLEOTIDE SEQUENCE</scope>
</reference>
<sequence length="214" mass="23826">MGESIVGQQKEDYSDPAREKPGSLLGEGAFVSPEELEGMLAALEEQDGRFLESGGSLQNEDDGVFLSPEDIGEPQSPKTIQETAVEEIPGESPSPQKENPERSRHELEDPALLSRIASELRSIKSELSHLKNSYDDVLTQTTAAVRDSNSAPGSTEIKEPQAPAISEALYQDMKKLLGYLDRLLESLPEEKIDQFARSEYFELYRKVFEYFDLV</sequence>
<comment type="caution">
    <text evidence="2">The sequence shown here is derived from an EMBL/GenBank/DDBJ whole genome shotgun (WGS) entry which is preliminary data.</text>
</comment>